<evidence type="ECO:0000256" key="2">
    <source>
        <dbReference type="SAM" id="MobiDB-lite"/>
    </source>
</evidence>
<gene>
    <name evidence="3" type="ORF">I313_06072</name>
</gene>
<feature type="region of interest" description="Disordered" evidence="2">
    <location>
        <begin position="1"/>
        <end position="42"/>
    </location>
</feature>
<dbReference type="Gene3D" id="3.30.420.40">
    <property type="match status" value="3"/>
</dbReference>
<feature type="compositionally biased region" description="Acidic residues" evidence="2">
    <location>
        <begin position="190"/>
        <end position="201"/>
    </location>
</feature>
<feature type="compositionally biased region" description="Polar residues" evidence="2">
    <location>
        <begin position="447"/>
        <end position="456"/>
    </location>
</feature>
<dbReference type="EMBL" id="KN847912">
    <property type="protein sequence ID" value="KIR38077.1"/>
    <property type="molecule type" value="Genomic_DNA"/>
</dbReference>
<dbReference type="SMART" id="SM00268">
    <property type="entry name" value="ACTIN"/>
    <property type="match status" value="1"/>
</dbReference>
<dbReference type="Pfam" id="PF00022">
    <property type="entry name" value="Actin"/>
    <property type="match status" value="2"/>
</dbReference>
<organism evidence="3 4">
    <name type="scientific">Cryptococcus deuterogattii Ram5</name>
    <dbReference type="NCBI Taxonomy" id="1296110"/>
    <lineage>
        <taxon>Eukaryota</taxon>
        <taxon>Fungi</taxon>
        <taxon>Dikarya</taxon>
        <taxon>Basidiomycota</taxon>
        <taxon>Agaricomycotina</taxon>
        <taxon>Tremellomycetes</taxon>
        <taxon>Tremellales</taxon>
        <taxon>Cryptococcaceae</taxon>
        <taxon>Cryptococcus</taxon>
        <taxon>Cryptococcus gattii species complex</taxon>
    </lineage>
</organism>
<sequence>MDTPASNTEAPPTPSPAPPQIPSASTTATTPAPAPAVASAPIKKQYNKRVNKKKVEGLLAYTTAFVPGTYNVKIPAGDYLQKERNADVARQMSLDRAKREEEELSSKISAAGDGERENPLSKILVIHPGSRNLRLGLASDFYPKEIPNCIARPAEAVQISGARKAPVMGSRVKNLREQHERNKKRKRGEMDEDDGGEEGDVDMGNGDDIGEVYIQEMTHLILQVLGFKSIAVQQEAYCAIFGAGMSSACVVDIGAQETSVTCVDEAMLLAETRVKLNYGGDDITSALTHLLLASNFPYRELDLARSQDWLMMDNLKIKLCTLEEHLVANTLWDFYVPRVEGLTQKWMLRTFDENILAPLIDFDEKNSQGSFRFWNTSDDKVTDEITSAYEEPTSAMKALTTHLLPGASQTSAQGAQKSEAPSNSESTTPAPAPLAASSNASPEKPNASPSTTTLPQTPVPELNLPSTASTPAPAAGSAADAGTPGAAAVAPALLSLPTLASLAPQPTLSNSQIFTASSQSPLDAAIAASLSLCGTENKIRTLSHSILLIGGSSSIKGLPAFISDRLPSLLKQRGVPGNGEVTIVPPPRGLNPRYVSWKGGSVMCNIEGLGDMWIRSDEWEALGVRALKDRYMWF</sequence>
<evidence type="ECO:0000313" key="4">
    <source>
        <dbReference type="Proteomes" id="UP000053392"/>
    </source>
</evidence>
<dbReference type="Gene3D" id="3.90.640.10">
    <property type="entry name" value="Actin, Chain A, domain 4"/>
    <property type="match status" value="1"/>
</dbReference>
<dbReference type="InterPro" id="IPR004000">
    <property type="entry name" value="Actin"/>
</dbReference>
<feature type="compositionally biased region" description="Polar residues" evidence="2">
    <location>
        <begin position="408"/>
        <end position="423"/>
    </location>
</feature>
<feature type="region of interest" description="Disordered" evidence="2">
    <location>
        <begin position="171"/>
        <end position="205"/>
    </location>
</feature>
<dbReference type="Proteomes" id="UP000053392">
    <property type="component" value="Unassembled WGS sequence"/>
</dbReference>
<evidence type="ECO:0000313" key="3">
    <source>
        <dbReference type="EMBL" id="KIR38077.1"/>
    </source>
</evidence>
<feature type="region of interest" description="Disordered" evidence="2">
    <location>
        <begin position="408"/>
        <end position="483"/>
    </location>
</feature>
<dbReference type="FunFam" id="3.30.420.40:FF:000286">
    <property type="entry name" value="Actin-related protein 8"/>
    <property type="match status" value="1"/>
</dbReference>
<evidence type="ECO:0000256" key="1">
    <source>
        <dbReference type="RuleBase" id="RU000487"/>
    </source>
</evidence>
<dbReference type="HOGENOM" id="CLU_006974_0_1_1"/>
<feature type="compositionally biased region" description="Low complexity" evidence="2">
    <location>
        <begin position="1"/>
        <end position="10"/>
    </location>
</feature>
<feature type="compositionally biased region" description="Low complexity" evidence="2">
    <location>
        <begin position="424"/>
        <end position="443"/>
    </location>
</feature>
<dbReference type="InterPro" id="IPR043129">
    <property type="entry name" value="ATPase_NBD"/>
</dbReference>
<name>A0A0D0SY48_9TREE</name>
<feature type="compositionally biased region" description="Pro residues" evidence="2">
    <location>
        <begin position="11"/>
        <end position="21"/>
    </location>
</feature>
<dbReference type="AlphaFoldDB" id="A0A0D0SY48"/>
<keyword evidence="4" id="KW-1185">Reference proteome</keyword>
<accession>A0A0D0SY48</accession>
<comment type="similarity">
    <text evidence="1">Belongs to the actin family.</text>
</comment>
<proteinExistence type="inferred from homology"/>
<protein>
    <submittedName>
        <fullName evidence="3">Nuclear protein</fullName>
    </submittedName>
</protein>
<dbReference type="SUPFAM" id="SSF53067">
    <property type="entry name" value="Actin-like ATPase domain"/>
    <property type="match status" value="1"/>
</dbReference>
<reference evidence="3 4" key="1">
    <citation type="submission" date="2015-01" db="EMBL/GenBank/DDBJ databases">
        <title>The Genome Sequence of Cryptococcus gattii Ram5.</title>
        <authorList>
            <consortium name="The Broad Institute Genomics Platform"/>
            <person name="Cuomo C."/>
            <person name="Litvintseva A."/>
            <person name="Chen Y."/>
            <person name="Heitman J."/>
            <person name="Sun S."/>
            <person name="Springer D."/>
            <person name="Dromer F."/>
            <person name="Young S."/>
            <person name="Zeng Q."/>
            <person name="Gargeya S."/>
            <person name="Abouelleil A."/>
            <person name="Alvarado L."/>
            <person name="Chapman S.B."/>
            <person name="Gainer-Dewar J."/>
            <person name="Goldberg J."/>
            <person name="Griggs A."/>
            <person name="Gujja S."/>
            <person name="Hansen M."/>
            <person name="Howarth C."/>
            <person name="Imamovic A."/>
            <person name="Larimer J."/>
            <person name="Murphy C."/>
            <person name="Naylor J."/>
            <person name="Pearson M."/>
            <person name="Priest M."/>
            <person name="Roberts A."/>
            <person name="Saif S."/>
            <person name="Shea T."/>
            <person name="Sykes S."/>
            <person name="Wortman J."/>
            <person name="Nusbaum C."/>
            <person name="Birren B."/>
        </authorList>
    </citation>
    <scope>NUCLEOTIDE SEQUENCE [LARGE SCALE GENOMIC DNA]</scope>
    <source>
        <strain evidence="3 4">Ram5</strain>
    </source>
</reference>
<feature type="compositionally biased region" description="Low complexity" evidence="2">
    <location>
        <begin position="464"/>
        <end position="483"/>
    </location>
</feature>
<dbReference type="PANTHER" id="PTHR11937">
    <property type="entry name" value="ACTIN"/>
    <property type="match status" value="1"/>
</dbReference>
<feature type="compositionally biased region" description="Low complexity" evidence="2">
    <location>
        <begin position="22"/>
        <end position="42"/>
    </location>
</feature>
<dbReference type="OrthoDB" id="5572108at2759"/>